<dbReference type="Pfam" id="PF08743">
    <property type="entry name" value="Nse4_C"/>
    <property type="match status" value="1"/>
</dbReference>
<dbReference type="GO" id="GO:0005634">
    <property type="term" value="C:nucleus"/>
    <property type="evidence" value="ECO:0007669"/>
    <property type="project" value="UniProtKB-SubCell"/>
</dbReference>
<gene>
    <name evidence="9" type="primary">gb29146</name>
    <name evidence="9" type="ORF">PR202_gb29146</name>
</gene>
<evidence type="ECO:0000256" key="3">
    <source>
        <dbReference type="ARBA" id="ARBA00022763"/>
    </source>
</evidence>
<name>A0AAV5FWB3_ELECO</name>
<accession>A0AAV5FWB3</accession>
<evidence type="ECO:0000256" key="4">
    <source>
        <dbReference type="ARBA" id="ARBA00023172"/>
    </source>
</evidence>
<evidence type="ECO:0000259" key="8">
    <source>
        <dbReference type="Pfam" id="PF08743"/>
    </source>
</evidence>
<evidence type="ECO:0000313" key="10">
    <source>
        <dbReference type="Proteomes" id="UP001054889"/>
    </source>
</evidence>
<reference evidence="9" key="2">
    <citation type="submission" date="2021-12" db="EMBL/GenBank/DDBJ databases">
        <title>Resequencing data analysis of finger millet.</title>
        <authorList>
            <person name="Hatakeyama M."/>
            <person name="Aluri S."/>
            <person name="Balachadran M.T."/>
            <person name="Sivarajan S.R."/>
            <person name="Poveda L."/>
            <person name="Shimizu-Inatsugi R."/>
            <person name="Schlapbach R."/>
            <person name="Sreeman S.M."/>
            <person name="Shimizu K.K."/>
        </authorList>
    </citation>
    <scope>NUCLEOTIDE SEQUENCE</scope>
</reference>
<evidence type="ECO:0000256" key="1">
    <source>
        <dbReference type="ARBA" id="ARBA00004123"/>
    </source>
</evidence>
<comment type="subunit">
    <text evidence="7">Component of the SMC5-SMC6 complex.</text>
</comment>
<dbReference type="GO" id="GO:0006281">
    <property type="term" value="P:DNA repair"/>
    <property type="evidence" value="ECO:0007669"/>
    <property type="project" value="UniProtKB-UniRule"/>
</dbReference>
<evidence type="ECO:0000256" key="6">
    <source>
        <dbReference type="ARBA" id="ARBA00023242"/>
    </source>
</evidence>
<evidence type="ECO:0000256" key="2">
    <source>
        <dbReference type="ARBA" id="ARBA00008997"/>
    </source>
</evidence>
<keyword evidence="10" id="KW-1185">Reference proteome</keyword>
<evidence type="ECO:0000256" key="7">
    <source>
        <dbReference type="RuleBase" id="RU365071"/>
    </source>
</evidence>
<dbReference type="GO" id="GO:0006310">
    <property type="term" value="P:DNA recombination"/>
    <property type="evidence" value="ECO:0007669"/>
    <property type="project" value="UniProtKB-UniRule"/>
</dbReference>
<sequence>MQHPNTRCFAMENDEKDDIGSLDSAKLYSTIDDIESLHQRVENIFALSCLVKDGRVEITVNDEGHHIVYPHNAPVASAIASGEVVYNQFIFRFDFQDWKVMKGDVPEGEELMPHREG</sequence>
<dbReference type="GO" id="GO:0030915">
    <property type="term" value="C:Smc5-Smc6 complex"/>
    <property type="evidence" value="ECO:0007669"/>
    <property type="project" value="UniProtKB-UniRule"/>
</dbReference>
<comment type="function">
    <text evidence="7">Component of the SMC5-SMC6 complex, that promotes sister chromatid alignment after DNA damage and facilitates double-stranded DNA breaks (DSBs) repair via homologous recombination between sister chromatids.</text>
</comment>
<proteinExistence type="inferred from homology"/>
<evidence type="ECO:0000256" key="5">
    <source>
        <dbReference type="ARBA" id="ARBA00023204"/>
    </source>
</evidence>
<feature type="domain" description="Non-structural maintenance of chromosome element 4 C-terminal" evidence="8">
    <location>
        <begin position="26"/>
        <end position="110"/>
    </location>
</feature>
<keyword evidence="4 7" id="KW-0233">DNA recombination</keyword>
<comment type="caution">
    <text evidence="9">The sequence shown here is derived from an EMBL/GenBank/DDBJ whole genome shotgun (WGS) entry which is preliminary data.</text>
</comment>
<organism evidence="9 10">
    <name type="scientific">Eleusine coracana subsp. coracana</name>
    <dbReference type="NCBI Taxonomy" id="191504"/>
    <lineage>
        <taxon>Eukaryota</taxon>
        <taxon>Viridiplantae</taxon>
        <taxon>Streptophyta</taxon>
        <taxon>Embryophyta</taxon>
        <taxon>Tracheophyta</taxon>
        <taxon>Spermatophyta</taxon>
        <taxon>Magnoliopsida</taxon>
        <taxon>Liliopsida</taxon>
        <taxon>Poales</taxon>
        <taxon>Poaceae</taxon>
        <taxon>PACMAD clade</taxon>
        <taxon>Chloridoideae</taxon>
        <taxon>Cynodonteae</taxon>
        <taxon>Eleusininae</taxon>
        <taxon>Eleusine</taxon>
    </lineage>
</organism>
<evidence type="ECO:0000313" key="9">
    <source>
        <dbReference type="EMBL" id="GJN39988.1"/>
    </source>
</evidence>
<reference evidence="9" key="1">
    <citation type="journal article" date="2018" name="DNA Res.">
        <title>Multiple hybrid de novo genome assembly of finger millet, an orphan allotetraploid crop.</title>
        <authorList>
            <person name="Hatakeyama M."/>
            <person name="Aluri S."/>
            <person name="Balachadran M.T."/>
            <person name="Sivarajan S.R."/>
            <person name="Patrignani A."/>
            <person name="Gruter S."/>
            <person name="Poveda L."/>
            <person name="Shimizu-Inatsugi R."/>
            <person name="Baeten J."/>
            <person name="Francoijs K.J."/>
            <person name="Nataraja K.N."/>
            <person name="Reddy Y.A.N."/>
            <person name="Phadnis S."/>
            <person name="Ravikumar R.L."/>
            <person name="Schlapbach R."/>
            <person name="Sreeman S.M."/>
            <person name="Shimizu K.K."/>
        </authorList>
    </citation>
    <scope>NUCLEOTIDE SEQUENCE</scope>
</reference>
<keyword evidence="3 7" id="KW-0227">DNA damage</keyword>
<dbReference type="InterPro" id="IPR014854">
    <property type="entry name" value="Nse4_C"/>
</dbReference>
<keyword evidence="6 7" id="KW-0539">Nucleus</keyword>
<comment type="subcellular location">
    <subcellularLocation>
        <location evidence="1 7">Nucleus</location>
    </subcellularLocation>
</comment>
<dbReference type="PANTHER" id="PTHR16140">
    <property type="entry name" value="NON-STRUCTURAL MAINTENANCE OF CHROMOSOMES ELEMENT 4"/>
    <property type="match status" value="1"/>
</dbReference>
<dbReference type="AlphaFoldDB" id="A0AAV5FWB3"/>
<dbReference type="PANTHER" id="PTHR16140:SF4">
    <property type="entry name" value="NON-STRUCTURAL MAINTENANCE OF CHROMOSOMES ELEMENT 4"/>
    <property type="match status" value="1"/>
</dbReference>
<dbReference type="EMBL" id="BQKI01000099">
    <property type="protein sequence ID" value="GJN39988.1"/>
    <property type="molecule type" value="Genomic_DNA"/>
</dbReference>
<keyword evidence="5 7" id="KW-0234">DNA repair</keyword>
<comment type="similarity">
    <text evidence="2 7">Belongs to the NSE4 family.</text>
</comment>
<protein>
    <recommendedName>
        <fullName evidence="7">Non-structural maintenance of chromosomes element 4</fullName>
    </recommendedName>
</protein>
<dbReference type="InterPro" id="IPR027786">
    <property type="entry name" value="Nse4/EID"/>
</dbReference>
<dbReference type="Proteomes" id="UP001054889">
    <property type="component" value="Unassembled WGS sequence"/>
</dbReference>